<accession>A0A375BIU4</accession>
<organism evidence="1">
    <name type="scientific">Cupriavidus taiwanensis</name>
    <dbReference type="NCBI Taxonomy" id="164546"/>
    <lineage>
        <taxon>Bacteria</taxon>
        <taxon>Pseudomonadati</taxon>
        <taxon>Pseudomonadota</taxon>
        <taxon>Betaproteobacteria</taxon>
        <taxon>Burkholderiales</taxon>
        <taxon>Burkholderiaceae</taxon>
        <taxon>Cupriavidus</taxon>
    </lineage>
</organism>
<dbReference type="Proteomes" id="UP000256780">
    <property type="component" value="Chromosome CBM2587_a"/>
</dbReference>
<dbReference type="AlphaFoldDB" id="A0A375BIU4"/>
<dbReference type="EMBL" id="OFSQ01000008">
    <property type="protein sequence ID" value="SOY46287.1"/>
    <property type="molecule type" value="Genomic_DNA"/>
</dbReference>
<reference evidence="1" key="1">
    <citation type="submission" date="2018-01" db="EMBL/GenBank/DDBJ databases">
        <authorList>
            <person name="Clerissi C."/>
        </authorList>
    </citation>
    <scope>NUCLEOTIDE SEQUENCE</scope>
    <source>
        <strain evidence="1">Cupriavidus sp. LMG 19464</strain>
    </source>
</reference>
<sequence length="42" mass="4820">MNGAVRLFAWPAWRVGLYQEQDYRRGYPNGTKGFADPLLFSA</sequence>
<comment type="caution">
    <text evidence="1">The sequence shown here is derived from an EMBL/GenBank/DDBJ whole genome shotgun (WGS) entry which is preliminary data.</text>
</comment>
<evidence type="ECO:0000313" key="1">
    <source>
        <dbReference type="EMBL" id="SOY46287.1"/>
    </source>
</evidence>
<proteinExistence type="predicted"/>
<protein>
    <submittedName>
        <fullName evidence="1">Uncharacterized protein</fullName>
    </submittedName>
</protein>
<gene>
    <name evidence="1" type="ORF">CBM2587_A160164</name>
</gene>
<name>A0A375BIU4_9BURK</name>